<evidence type="ECO:0000313" key="2">
    <source>
        <dbReference type="Proteomes" id="UP000410049"/>
    </source>
</evidence>
<sequence>MRNLYYDDQNGDLHVFACRAAYERWYGTRFPHRDPLKTHRRKSADARRRLARATGLPASTPIGRLLDAYRTGHPTRVHPVEDDGVRAEPERPWLWFREHNSWERETWSMYVLLDSDTARTLAERLCAAWGDNYGEWALTRFQPHIIQSLCNLPYGNYMPCHQRTVMDDRLRGRIEGLLDMLDHPLPDADGQWRRIQETVYKMNLFR</sequence>
<organism evidence="1 2">
    <name type="scientific">Bifidobacterium myosotis</name>
    <dbReference type="NCBI Taxonomy" id="1630166"/>
    <lineage>
        <taxon>Bacteria</taxon>
        <taxon>Bacillati</taxon>
        <taxon>Actinomycetota</taxon>
        <taxon>Actinomycetes</taxon>
        <taxon>Bifidobacteriales</taxon>
        <taxon>Bifidobacteriaceae</taxon>
        <taxon>Bifidobacterium</taxon>
    </lineage>
</organism>
<dbReference type="EMBL" id="RZUH01000004">
    <property type="protein sequence ID" value="KAA8828134.1"/>
    <property type="molecule type" value="Genomic_DNA"/>
</dbReference>
<dbReference type="AlphaFoldDB" id="A0A5M9ZKN7"/>
<proteinExistence type="predicted"/>
<reference evidence="1 2" key="1">
    <citation type="journal article" date="2019" name="Syst. Appl. Microbiol.">
        <title>Characterization of Bifidobacterium species in feaces of the Egyptian fruit bat: Description of B. vespertilionis sp. nov. and B. rousetti sp. nov.</title>
        <authorList>
            <person name="Modesto M."/>
            <person name="Satti M."/>
            <person name="Watanabe K."/>
            <person name="Puglisi E."/>
            <person name="Morelli L."/>
            <person name="Huang C.-H."/>
            <person name="Liou J.-S."/>
            <person name="Miyashita M."/>
            <person name="Tamura T."/>
            <person name="Saito S."/>
            <person name="Mori K."/>
            <person name="Huang L."/>
            <person name="Sciavilla P."/>
            <person name="Sandri C."/>
            <person name="Spiezio C."/>
            <person name="Vitali F."/>
            <person name="Cavalieri D."/>
            <person name="Perpetuini G."/>
            <person name="Tofalo R."/>
            <person name="Bonetti A."/>
            <person name="Arita M."/>
            <person name="Mattarelli P."/>
        </authorList>
    </citation>
    <scope>NUCLEOTIDE SEQUENCE [LARGE SCALE GENOMIC DNA]</scope>
    <source>
        <strain evidence="1 2">RST17</strain>
    </source>
</reference>
<dbReference type="Proteomes" id="UP000410049">
    <property type="component" value="Unassembled WGS sequence"/>
</dbReference>
<accession>A0A5M9ZKN7</accession>
<evidence type="ECO:0000313" key="1">
    <source>
        <dbReference type="EMBL" id="KAA8828134.1"/>
    </source>
</evidence>
<comment type="caution">
    <text evidence="1">The sequence shown here is derived from an EMBL/GenBank/DDBJ whole genome shotgun (WGS) entry which is preliminary data.</text>
</comment>
<protein>
    <submittedName>
        <fullName evidence="1">Uncharacterized protein</fullName>
    </submittedName>
</protein>
<dbReference type="RefSeq" id="WP_150379300.1">
    <property type="nucleotide sequence ID" value="NZ_RZUH01000004.1"/>
</dbReference>
<name>A0A5M9ZKN7_9BIFI</name>
<gene>
    <name evidence="1" type="ORF">EMO91_06750</name>
</gene>